<dbReference type="Proteomes" id="UP000242146">
    <property type="component" value="Unassembled WGS sequence"/>
</dbReference>
<evidence type="ECO:0000313" key="3">
    <source>
        <dbReference type="EMBL" id="ORX54628.1"/>
    </source>
</evidence>
<dbReference type="InterPro" id="IPR001680">
    <property type="entry name" value="WD40_rpt"/>
</dbReference>
<dbReference type="EMBL" id="MCGT01000013">
    <property type="protein sequence ID" value="ORX54628.1"/>
    <property type="molecule type" value="Genomic_DNA"/>
</dbReference>
<dbReference type="OrthoDB" id="20669at2759"/>
<dbReference type="Pfam" id="PF10313">
    <property type="entry name" value="DUF2415"/>
    <property type="match status" value="1"/>
</dbReference>
<dbReference type="SUPFAM" id="SSF50978">
    <property type="entry name" value="WD40 repeat-like"/>
    <property type="match status" value="1"/>
</dbReference>
<dbReference type="PROSITE" id="PS50082">
    <property type="entry name" value="WD_REPEATS_2"/>
    <property type="match status" value="1"/>
</dbReference>
<accession>A0A1X2GJY5</accession>
<feature type="domain" description="DUF2415" evidence="2">
    <location>
        <begin position="240"/>
        <end position="278"/>
    </location>
</feature>
<evidence type="ECO:0000313" key="4">
    <source>
        <dbReference type="Proteomes" id="UP000242146"/>
    </source>
</evidence>
<evidence type="ECO:0000259" key="2">
    <source>
        <dbReference type="Pfam" id="PF10313"/>
    </source>
</evidence>
<dbReference type="PROSITE" id="PS50294">
    <property type="entry name" value="WD_REPEATS_REGION"/>
    <property type="match status" value="1"/>
</dbReference>
<organism evidence="3 4">
    <name type="scientific">Hesseltinella vesiculosa</name>
    <dbReference type="NCBI Taxonomy" id="101127"/>
    <lineage>
        <taxon>Eukaryota</taxon>
        <taxon>Fungi</taxon>
        <taxon>Fungi incertae sedis</taxon>
        <taxon>Mucoromycota</taxon>
        <taxon>Mucoromycotina</taxon>
        <taxon>Mucoromycetes</taxon>
        <taxon>Mucorales</taxon>
        <taxon>Cunninghamellaceae</taxon>
        <taxon>Hesseltinella</taxon>
    </lineage>
</organism>
<dbReference type="PANTHER" id="PTHR43991:SF12">
    <property type="entry name" value="WD REPEAT PROTEIN (AFU_ORTHOLOGUE AFUA_8G05640)"/>
    <property type="match status" value="1"/>
</dbReference>
<dbReference type="Pfam" id="PF00400">
    <property type="entry name" value="WD40"/>
    <property type="match status" value="1"/>
</dbReference>
<keyword evidence="4" id="KW-1185">Reference proteome</keyword>
<dbReference type="SMART" id="SM00320">
    <property type="entry name" value="WD40"/>
    <property type="match status" value="2"/>
</dbReference>
<comment type="caution">
    <text evidence="3">The sequence shown here is derived from an EMBL/GenBank/DDBJ whole genome shotgun (WGS) entry which is preliminary data.</text>
</comment>
<dbReference type="InterPro" id="IPR015943">
    <property type="entry name" value="WD40/YVTN_repeat-like_dom_sf"/>
</dbReference>
<dbReference type="AlphaFoldDB" id="A0A1X2GJY5"/>
<reference evidence="3 4" key="1">
    <citation type="submission" date="2016-07" db="EMBL/GenBank/DDBJ databases">
        <title>Pervasive Adenine N6-methylation of Active Genes in Fungi.</title>
        <authorList>
            <consortium name="DOE Joint Genome Institute"/>
            <person name="Mondo S.J."/>
            <person name="Dannebaum R.O."/>
            <person name="Kuo R.C."/>
            <person name="Labutti K."/>
            <person name="Haridas S."/>
            <person name="Kuo A."/>
            <person name="Salamov A."/>
            <person name="Ahrendt S.R."/>
            <person name="Lipzen A."/>
            <person name="Sullivan W."/>
            <person name="Andreopoulos W.B."/>
            <person name="Clum A."/>
            <person name="Lindquist E."/>
            <person name="Daum C."/>
            <person name="Ramamoorthy G.K."/>
            <person name="Gryganskyi A."/>
            <person name="Culley D."/>
            <person name="Magnuson J.K."/>
            <person name="James T.Y."/>
            <person name="O'Malley M.A."/>
            <person name="Stajich J.E."/>
            <person name="Spatafora J.W."/>
            <person name="Visel A."/>
            <person name="Grigoriev I.V."/>
        </authorList>
    </citation>
    <scope>NUCLEOTIDE SEQUENCE [LARGE SCALE GENOMIC DNA]</scope>
    <source>
        <strain evidence="3 4">NRRL 3301</strain>
    </source>
</reference>
<proteinExistence type="predicted"/>
<feature type="non-terminal residue" evidence="3">
    <location>
        <position position="1"/>
    </location>
</feature>
<dbReference type="Gene3D" id="2.130.10.10">
    <property type="entry name" value="YVTN repeat-like/Quinoprotein amine dehydrogenase"/>
    <property type="match status" value="1"/>
</dbReference>
<feature type="repeat" description="WD" evidence="1">
    <location>
        <begin position="192"/>
        <end position="233"/>
    </location>
</feature>
<keyword evidence="1" id="KW-0853">WD repeat</keyword>
<name>A0A1X2GJY5_9FUNG</name>
<sequence>QETFYRFKHSKLKEPCRIGHFQLRNLLWAPTKNSVYYINGNMIKQWSPQRSTSRDVLNLEGLKTNYSRVMTVSSMVCQQGVLFVGGFLGDYFLKRLDDTTEPHYGLISHQTTGIVNHADILSCRQGSLQILVSDNDMITRLLDVQSFEIAQAFQFPFPCSAMTTDRQVLCAVGDSTETHLVDARSSKNIKVLNDHHDYSFTCCFSPDDRTLVTGNQDKTARVYDVRNLSQTLHVLGGHVGAIRSLHFSSDGRHLVMAEPIDFVHIIDTHDYTSAQVIDFFGDIAGVGKNLLCRVPFPLAHSFFFFLYAPLALTPDNQSLYIANNDKRVG</sequence>
<dbReference type="PANTHER" id="PTHR43991">
    <property type="entry name" value="WD REPEAT PROTEIN (AFU_ORTHOLOGUE AFUA_8G05640)-RELATED"/>
    <property type="match status" value="1"/>
</dbReference>
<dbReference type="InterPro" id="IPR036322">
    <property type="entry name" value="WD40_repeat_dom_sf"/>
</dbReference>
<protein>
    <submittedName>
        <fullName evidence="3">WD40 repeat-like protein</fullName>
    </submittedName>
</protein>
<dbReference type="STRING" id="101127.A0A1X2GJY5"/>
<dbReference type="InterPro" id="IPR019417">
    <property type="entry name" value="DUF2415"/>
</dbReference>
<evidence type="ECO:0000256" key="1">
    <source>
        <dbReference type="PROSITE-ProRule" id="PRU00221"/>
    </source>
</evidence>
<gene>
    <name evidence="3" type="ORF">DM01DRAFT_258450</name>
</gene>